<evidence type="ECO:0008006" key="4">
    <source>
        <dbReference type="Google" id="ProtNLM"/>
    </source>
</evidence>
<comment type="caution">
    <text evidence="1">The sequence shown here is derived from an EMBL/GenBank/DDBJ whole genome shotgun (WGS) entry which is preliminary data.</text>
</comment>
<evidence type="ECO:0000313" key="2">
    <source>
        <dbReference type="EMBL" id="CAF3995375.1"/>
    </source>
</evidence>
<organism evidence="1 3">
    <name type="scientific">Rotaria sordida</name>
    <dbReference type="NCBI Taxonomy" id="392033"/>
    <lineage>
        <taxon>Eukaryota</taxon>
        <taxon>Metazoa</taxon>
        <taxon>Spiralia</taxon>
        <taxon>Gnathifera</taxon>
        <taxon>Rotifera</taxon>
        <taxon>Eurotatoria</taxon>
        <taxon>Bdelloidea</taxon>
        <taxon>Philodinida</taxon>
        <taxon>Philodinidae</taxon>
        <taxon>Rotaria</taxon>
    </lineage>
</organism>
<accession>A0A813XXQ1</accession>
<dbReference type="InterPro" id="IPR004344">
    <property type="entry name" value="TTL/TTLL_fam"/>
</dbReference>
<dbReference type="Gene3D" id="3.30.470.20">
    <property type="entry name" value="ATP-grasp fold, B domain"/>
    <property type="match status" value="1"/>
</dbReference>
<dbReference type="AlphaFoldDB" id="A0A813XXQ1"/>
<dbReference type="PROSITE" id="PS51221">
    <property type="entry name" value="TTL"/>
    <property type="match status" value="1"/>
</dbReference>
<proteinExistence type="predicted"/>
<dbReference type="SUPFAM" id="SSF56059">
    <property type="entry name" value="Glutathione synthetase ATP-binding domain-like"/>
    <property type="match status" value="1"/>
</dbReference>
<dbReference type="Pfam" id="PF03133">
    <property type="entry name" value="TTL"/>
    <property type="match status" value="1"/>
</dbReference>
<dbReference type="PANTHER" id="PTHR46810">
    <property type="entry name" value="INACTIVE POLYGLYCYLASE TTLL10"/>
    <property type="match status" value="1"/>
</dbReference>
<dbReference type="InterPro" id="IPR027752">
    <property type="entry name" value="TTLL10"/>
</dbReference>
<dbReference type="GO" id="GO:0070737">
    <property type="term" value="F:protein-glycine ligase activity, elongating"/>
    <property type="evidence" value="ECO:0007669"/>
    <property type="project" value="TreeGrafter"/>
</dbReference>
<gene>
    <name evidence="2" type="ORF">JBS370_LOCUS25964</name>
    <name evidence="1" type="ORF">ZHD862_LOCUS6340</name>
</gene>
<dbReference type="PANTHER" id="PTHR46810:SF1">
    <property type="entry name" value="INACTIVE POLYGLYCYLASE TTLL10"/>
    <property type="match status" value="1"/>
</dbReference>
<dbReference type="Proteomes" id="UP000663836">
    <property type="component" value="Unassembled WGS sequence"/>
</dbReference>
<dbReference type="EMBL" id="CAJOBD010004456">
    <property type="protein sequence ID" value="CAF3995375.1"/>
    <property type="molecule type" value="Genomic_DNA"/>
</dbReference>
<dbReference type="EMBL" id="CAJNOT010000177">
    <property type="protein sequence ID" value="CAF0880119.1"/>
    <property type="molecule type" value="Genomic_DNA"/>
</dbReference>
<evidence type="ECO:0000313" key="3">
    <source>
        <dbReference type="Proteomes" id="UP000663864"/>
    </source>
</evidence>
<sequence length="558" mass="65122">MTIKNTSTKDNIYHFVNAKINGYYVLGKNNSQLVRDQLDLLGFNRYDSLPIGGVKFNWITRSADIDWKTFDSNFQILNHIYNERQLSNKGLLLTNLKNYEMTILKNKRFNEINTNKTRLMPSSNIDNYLSLKTFLPETYLLDNTNDRITFKKIFKDGSTWICKPVGLSCGREVFIFRSQQQLENLLNEYHKNSRNNHYCTLYYNRLVQKYIENPLLINKHKFDIRTYLLCICISNEILCFAAQTGYLRLSMYKYDLENMNKFIHLTNQSIQIKNKVFASVKHNTGMTMDEFNEYFNEYIQPNIPYIKKGWVLNELPEKITKILNQVADSVRNKLSIREGCFGFYGVDILIDEKLNCWLLEINSGPTLDMTNAALEKVIPICLNAALSISKHFYLILKLDLIYLTDIVIESLDNYRSLGSVFPLHSSNIFKYLLPSNPPVLSPIISNQIPIFTSLNTHRIDLTPGVLVSFHRYRRLPLPSHSKSPNHFSKPVLQKIKLTQKKSTPVRSQHQSIIHNVIKKMDREHPSHQLTEFIRMNNKPIILNNKLHEQDSIIHSILQ</sequence>
<evidence type="ECO:0000313" key="1">
    <source>
        <dbReference type="EMBL" id="CAF0880119.1"/>
    </source>
</evidence>
<protein>
    <recommendedName>
        <fullName evidence="4">Tubulin-tyrosine ligase</fullName>
    </recommendedName>
</protein>
<reference evidence="1" key="1">
    <citation type="submission" date="2021-02" db="EMBL/GenBank/DDBJ databases">
        <authorList>
            <person name="Nowell W R."/>
        </authorList>
    </citation>
    <scope>NUCLEOTIDE SEQUENCE</scope>
</reference>
<dbReference type="Proteomes" id="UP000663864">
    <property type="component" value="Unassembled WGS sequence"/>
</dbReference>
<name>A0A813XXQ1_9BILA</name>